<keyword evidence="5" id="KW-0472">Membrane</keyword>
<evidence type="ECO:0000256" key="1">
    <source>
        <dbReference type="ARBA" id="ARBA00022603"/>
    </source>
</evidence>
<dbReference type="SUPFAM" id="SSF82199">
    <property type="entry name" value="SET domain"/>
    <property type="match status" value="1"/>
</dbReference>
<protein>
    <submittedName>
        <fullName evidence="7">Rubisco LS methyltransferase, substrate-binding domain-containing protein</fullName>
    </submittedName>
</protein>
<dbReference type="GO" id="GO:0032259">
    <property type="term" value="P:methylation"/>
    <property type="evidence" value="ECO:0007669"/>
    <property type="project" value="UniProtKB-KW"/>
</dbReference>
<keyword evidence="1 7" id="KW-0489">Methyltransferase</keyword>
<keyword evidence="5" id="KW-1133">Transmembrane helix</keyword>
<dbReference type="FunFam" id="3.90.1420.10:FF:000004">
    <property type="entry name" value="Ribulose-1,5 bisphosphate carboxylase/oxygenase large subunit N-methyltransferase, chloroplastic"/>
    <property type="match status" value="1"/>
</dbReference>
<sequence>MQATSSPFPPSVQTSGNGSMMKKVVSSKSPAKPGNGERRNRSEEELSEIEGFSGTQLLSTTLSVKEYVKNEFLQVQEQVISPNKRLFPFEITLDDFIWAFGILRSRAFSRLRGQNLVLIPLADLINHSASITTEDYAYEIKGAGLFSRDQIFSLRSPIYVKAGQQVLIQYDLNKSNAELALDYGFIESTPDRNTYTLTLQISESDPYFDDKLDIAETNGTKAVQYFDITLGRPLPPKMLPYLRLVALGGTDSFLLESIFRNSVWDHLELPFSRDNEEVICQVVRSACQSALSSYRTTIEEDEKLKGGNISSRLEIAIGIRAGEKKVLQQIDEVFKEKEMELDENEYYQERRLRDLGLVGEQVNPHEGHPLPDHHKIYVGLFSENGTRIHKENAVESGQFALEVEEDGKHTICFATADHQPKVNTSVELTWRSGVAAKDWSNVAKKGSIDAMELELKKIEATTSYIREEMTYLSRRRDARVDHENKLHDGHVEFVVVVYVLVCGWRAVVALEVVFRKEEDHLIFIFFSILLILTTYNQKPFLGIN</sequence>
<dbReference type="InterPro" id="IPR015353">
    <property type="entry name" value="Rubisco_LSMT_subst-bd"/>
</dbReference>
<dbReference type="AlphaFoldDB" id="A0A2U1QG78"/>
<keyword evidence="2 7" id="KW-0808">Transferase</keyword>
<keyword evidence="3" id="KW-0949">S-adenosyl-L-methionine</keyword>
<evidence type="ECO:0000313" key="7">
    <source>
        <dbReference type="EMBL" id="PWA96977.1"/>
    </source>
</evidence>
<dbReference type="EMBL" id="PKPP01000150">
    <property type="protein sequence ID" value="PWA96977.1"/>
    <property type="molecule type" value="Genomic_DNA"/>
</dbReference>
<dbReference type="InterPro" id="IPR036464">
    <property type="entry name" value="Rubisco_LSMT_subst-bd_sf"/>
</dbReference>
<dbReference type="Proteomes" id="UP000245207">
    <property type="component" value="Unassembled WGS sequence"/>
</dbReference>
<dbReference type="STRING" id="35608.A0A2U1QG78"/>
<proteinExistence type="predicted"/>
<feature type="compositionally biased region" description="Basic and acidic residues" evidence="4">
    <location>
        <begin position="35"/>
        <end position="44"/>
    </location>
</feature>
<dbReference type="SMART" id="SM01190">
    <property type="entry name" value="EMP24_GP25L"/>
    <property type="match status" value="1"/>
</dbReference>
<feature type="region of interest" description="Disordered" evidence="4">
    <location>
        <begin position="1"/>
        <end position="48"/>
    </location>
</feature>
<dbReference type="Gene3D" id="3.90.1420.10">
    <property type="entry name" value="Rubisco LSMT, substrate-binding domain"/>
    <property type="match status" value="1"/>
</dbReference>
<keyword evidence="8" id="KW-1185">Reference proteome</keyword>
<dbReference type="InterPro" id="IPR046341">
    <property type="entry name" value="SET_dom_sf"/>
</dbReference>
<evidence type="ECO:0000259" key="6">
    <source>
        <dbReference type="SMART" id="SM01190"/>
    </source>
</evidence>
<gene>
    <name evidence="7" type="ORF">CTI12_AA033590</name>
</gene>
<dbReference type="InterPro" id="IPR009038">
    <property type="entry name" value="GOLD_dom"/>
</dbReference>
<feature type="compositionally biased region" description="Polar residues" evidence="4">
    <location>
        <begin position="1"/>
        <end position="18"/>
    </location>
</feature>
<evidence type="ECO:0000313" key="8">
    <source>
        <dbReference type="Proteomes" id="UP000245207"/>
    </source>
</evidence>
<dbReference type="Pfam" id="PF09273">
    <property type="entry name" value="Rubis-subs-bind"/>
    <property type="match status" value="1"/>
</dbReference>
<feature type="domain" description="GOLD" evidence="6">
    <location>
        <begin position="314"/>
        <end position="515"/>
    </location>
</feature>
<dbReference type="Gene3D" id="3.90.1410.10">
    <property type="entry name" value="set domain protein methyltransferase, domain 1"/>
    <property type="match status" value="1"/>
</dbReference>
<evidence type="ECO:0000256" key="4">
    <source>
        <dbReference type="SAM" id="MobiDB-lite"/>
    </source>
</evidence>
<evidence type="ECO:0000256" key="5">
    <source>
        <dbReference type="SAM" id="Phobius"/>
    </source>
</evidence>
<feature type="compositionally biased region" description="Low complexity" evidence="4">
    <location>
        <begin position="19"/>
        <end position="29"/>
    </location>
</feature>
<evidence type="ECO:0000256" key="2">
    <source>
        <dbReference type="ARBA" id="ARBA00022679"/>
    </source>
</evidence>
<dbReference type="SUPFAM" id="SSF81822">
    <property type="entry name" value="RuBisCo LSMT C-terminal, substrate-binding domain"/>
    <property type="match status" value="1"/>
</dbReference>
<evidence type="ECO:0000256" key="3">
    <source>
        <dbReference type="ARBA" id="ARBA00022691"/>
    </source>
</evidence>
<feature type="transmembrane region" description="Helical" evidence="5">
    <location>
        <begin position="521"/>
        <end position="537"/>
    </location>
</feature>
<reference evidence="7 8" key="1">
    <citation type="journal article" date="2018" name="Mol. Plant">
        <title>The genome of Artemisia annua provides insight into the evolution of Asteraceae family and artemisinin biosynthesis.</title>
        <authorList>
            <person name="Shen Q."/>
            <person name="Zhang L."/>
            <person name="Liao Z."/>
            <person name="Wang S."/>
            <person name="Yan T."/>
            <person name="Shi P."/>
            <person name="Liu M."/>
            <person name="Fu X."/>
            <person name="Pan Q."/>
            <person name="Wang Y."/>
            <person name="Lv Z."/>
            <person name="Lu X."/>
            <person name="Zhang F."/>
            <person name="Jiang W."/>
            <person name="Ma Y."/>
            <person name="Chen M."/>
            <person name="Hao X."/>
            <person name="Li L."/>
            <person name="Tang Y."/>
            <person name="Lv G."/>
            <person name="Zhou Y."/>
            <person name="Sun X."/>
            <person name="Brodelius P.E."/>
            <person name="Rose J.K.C."/>
            <person name="Tang K."/>
        </authorList>
    </citation>
    <scope>NUCLEOTIDE SEQUENCE [LARGE SCALE GENOMIC DNA]</scope>
    <source>
        <strain evidence="8">cv. Huhao1</strain>
        <tissue evidence="7">Leaf</tissue>
    </source>
</reference>
<keyword evidence="5" id="KW-0812">Transmembrane</keyword>
<accession>A0A2U1QG78</accession>
<dbReference type="Pfam" id="PF01105">
    <property type="entry name" value="EMP24_GP25L"/>
    <property type="match status" value="1"/>
</dbReference>
<dbReference type="GO" id="GO:0016279">
    <property type="term" value="F:protein-lysine N-methyltransferase activity"/>
    <property type="evidence" value="ECO:0007669"/>
    <property type="project" value="TreeGrafter"/>
</dbReference>
<dbReference type="OrthoDB" id="441812at2759"/>
<comment type="caution">
    <text evidence="7">The sequence shown here is derived from an EMBL/GenBank/DDBJ whole genome shotgun (WGS) entry which is preliminary data.</text>
</comment>
<organism evidence="7 8">
    <name type="scientific">Artemisia annua</name>
    <name type="common">Sweet wormwood</name>
    <dbReference type="NCBI Taxonomy" id="35608"/>
    <lineage>
        <taxon>Eukaryota</taxon>
        <taxon>Viridiplantae</taxon>
        <taxon>Streptophyta</taxon>
        <taxon>Embryophyta</taxon>
        <taxon>Tracheophyta</taxon>
        <taxon>Spermatophyta</taxon>
        <taxon>Magnoliopsida</taxon>
        <taxon>eudicotyledons</taxon>
        <taxon>Gunneridae</taxon>
        <taxon>Pentapetalae</taxon>
        <taxon>asterids</taxon>
        <taxon>campanulids</taxon>
        <taxon>Asterales</taxon>
        <taxon>Asteraceae</taxon>
        <taxon>Asteroideae</taxon>
        <taxon>Anthemideae</taxon>
        <taxon>Artemisiinae</taxon>
        <taxon>Artemisia</taxon>
    </lineage>
</organism>
<dbReference type="PANTHER" id="PTHR13271">
    <property type="entry name" value="UNCHARACTERIZED PUTATIVE METHYLTRANSFERASE"/>
    <property type="match status" value="1"/>
</dbReference>
<feature type="transmembrane region" description="Helical" evidence="5">
    <location>
        <begin position="493"/>
        <end position="514"/>
    </location>
</feature>
<name>A0A2U1QG78_ARTAN</name>
<dbReference type="PANTHER" id="PTHR13271:SF113">
    <property type="entry name" value="[FRUCTOSE-BISPHOSPHATE ALDOLASE]-LYSINE N-METHYLTRANSFERASE, CHLOROPLASTIC"/>
    <property type="match status" value="1"/>
</dbReference>
<dbReference type="InterPro" id="IPR050600">
    <property type="entry name" value="SETD3_SETD6_MTase"/>
</dbReference>